<reference evidence="15 16" key="1">
    <citation type="submission" date="2019-10" db="EMBL/GenBank/DDBJ databases">
        <authorList>
            <person name="Palmer J.M."/>
        </authorList>
    </citation>
    <scope>NUCLEOTIDE SEQUENCE [LARGE SCALE GENOMIC DNA]</scope>
    <source>
        <strain evidence="15 16">TWF696</strain>
    </source>
</reference>
<dbReference type="GO" id="GO:0031078">
    <property type="term" value="F:histone H3K14 deacetylase activity, hydrolytic mechanism"/>
    <property type="evidence" value="ECO:0007669"/>
    <property type="project" value="UniProtKB-UniRule"/>
</dbReference>
<feature type="compositionally biased region" description="Low complexity" evidence="12">
    <location>
        <begin position="89"/>
        <end position="102"/>
    </location>
</feature>
<keyword evidence="8 11" id="KW-0804">Transcription</keyword>
<dbReference type="Gene3D" id="3.40.800.20">
    <property type="entry name" value="Histone deacetylase domain"/>
    <property type="match status" value="1"/>
</dbReference>
<keyword evidence="4 11" id="KW-0678">Repressor</keyword>
<comment type="catalytic activity">
    <reaction evidence="10 11">
        <text>N(6)-acetyl-L-lysyl-[histone] + H2O = L-lysyl-[histone] + acetate</text>
        <dbReference type="Rhea" id="RHEA:58196"/>
        <dbReference type="Rhea" id="RHEA-COMP:9845"/>
        <dbReference type="Rhea" id="RHEA-COMP:11338"/>
        <dbReference type="ChEBI" id="CHEBI:15377"/>
        <dbReference type="ChEBI" id="CHEBI:29969"/>
        <dbReference type="ChEBI" id="CHEBI:30089"/>
        <dbReference type="ChEBI" id="CHEBI:61930"/>
        <dbReference type="EC" id="3.5.1.98"/>
    </reaction>
</comment>
<dbReference type="FunFam" id="3.40.800.20:FF:000005">
    <property type="entry name" value="histone deacetylase 6"/>
    <property type="match status" value="1"/>
</dbReference>
<evidence type="ECO:0000256" key="3">
    <source>
        <dbReference type="ARBA" id="ARBA00012111"/>
    </source>
</evidence>
<evidence type="ECO:0000256" key="8">
    <source>
        <dbReference type="ARBA" id="ARBA00023163"/>
    </source>
</evidence>
<evidence type="ECO:0000256" key="2">
    <source>
        <dbReference type="ARBA" id="ARBA00007738"/>
    </source>
</evidence>
<dbReference type="Proteomes" id="UP001375240">
    <property type="component" value="Unassembled WGS sequence"/>
</dbReference>
<dbReference type="PANTHER" id="PTHR10625:SF5">
    <property type="entry name" value="HISTONE DEACETYLASE"/>
    <property type="match status" value="1"/>
</dbReference>
<evidence type="ECO:0000313" key="16">
    <source>
        <dbReference type="Proteomes" id="UP001375240"/>
    </source>
</evidence>
<comment type="caution">
    <text evidence="15">The sequence shown here is derived from an EMBL/GenBank/DDBJ whole genome shotgun (WGS) entry which is preliminary data.</text>
</comment>
<dbReference type="InterPro" id="IPR023696">
    <property type="entry name" value="Ureohydrolase_dom_sf"/>
</dbReference>
<keyword evidence="16" id="KW-1185">Reference proteome</keyword>
<dbReference type="PRINTS" id="PR01270">
    <property type="entry name" value="HDASUPER"/>
</dbReference>
<evidence type="ECO:0000256" key="4">
    <source>
        <dbReference type="ARBA" id="ARBA00022491"/>
    </source>
</evidence>
<evidence type="ECO:0000256" key="11">
    <source>
        <dbReference type="PIRNR" id="PIRNR037919"/>
    </source>
</evidence>
<feature type="region of interest" description="Disordered" evidence="12">
    <location>
        <begin position="1"/>
        <end position="110"/>
    </location>
</feature>
<feature type="compositionally biased region" description="Low complexity" evidence="12">
    <location>
        <begin position="26"/>
        <end position="41"/>
    </location>
</feature>
<proteinExistence type="inferred from homology"/>
<evidence type="ECO:0000256" key="6">
    <source>
        <dbReference type="ARBA" id="ARBA00022853"/>
    </source>
</evidence>
<comment type="function">
    <text evidence="11">Responsible for the deacetylation of lysine residues on the N-terminal part of the core histones (H2A, H2B, H3 and H4). Histone deacetylation gives a tag for epigenetic repression and plays an important role in transcriptional regulation, cell cycle progression and developmental events.</text>
</comment>
<dbReference type="InterPro" id="IPR023801">
    <property type="entry name" value="His_deacetylse_dom"/>
</dbReference>
<sequence>MCEELFVKPGTVTESRNRPAGPPALAPAALRTFRTFSTSTTINRPLDVDNDDDNATMMHVDEPNGDHHAPTPVEAQHDSTPGPLPDALSSRSPVSTTTSSSSPARHDPDKQMRDDLLDQIHDLEISQPQATNAITAAPSGSGFRRLTADQYLQRRQNGFNAANNAPLRALPRASLRTGLCYDVRMRFHATLDEEDLHPEDPRRIYYIYKTLCEAGLTKPVDEPSVDDTNADDLMQRIPARDVKEEEVLLVHTPEHWQFLKTLPDMDKKSLLDLTMIGDSVFYNHESFGCAKLSCGGTIETCKAVWNGDVKNAFAVVRPPGHHAEPYKSMGFCLFNNVAVAARTLQKNNPDCRRILILDWDVHHGNGTQSAFYEDNSVLYISLHRFEGGTFYPPSPDGDLTYCGDGKGLGFNVNIPWASCGIGDADYIYAFQRVVMPIAYEYNPDFVIISAGFDAAAGDKIGECFVTPAGYAHMTHMLMSLAGGKVAVCLEGGYNLHSISDSALAVTRTLMGEPPDALYGAHAQSGVIEVVNQVITEQSQYWKCMGYKAMNKRLSADKIKARRLHDMIRQYQARMLFDTLGMSSLLVIRPTHLISPSFEEQVLATPNYDKADTLVLIVHDSADLLAVPEAGKDIVQTHNSFVLDASHSLIEWAAAQNYGLIDVNIPKFITPSAESEGANQRVAANTVYDDPNNLMLQLWDNYIDLSDAEKLVFIGIGEAYKNLLNLISLRDCKVKVVACVNFIARMPLYAVNNTRDESIGHWYAKHSRVYVSGTHDVWAQPKKPKARYGTLEAVAEDELDSLVQAAFGSATAFISERMQ</sequence>
<dbReference type="GO" id="GO:0000118">
    <property type="term" value="C:histone deacetylase complex"/>
    <property type="evidence" value="ECO:0007669"/>
    <property type="project" value="TreeGrafter"/>
</dbReference>
<dbReference type="GO" id="GO:0040029">
    <property type="term" value="P:epigenetic regulation of gene expression"/>
    <property type="evidence" value="ECO:0007669"/>
    <property type="project" value="TreeGrafter"/>
</dbReference>
<dbReference type="EMBL" id="JAVHNQ010000001">
    <property type="protein sequence ID" value="KAK6359565.1"/>
    <property type="molecule type" value="Genomic_DNA"/>
</dbReference>
<name>A0AAV9VC58_9PEZI</name>
<keyword evidence="9 11" id="KW-0539">Nucleus</keyword>
<keyword evidence="7 11" id="KW-0805">Transcription regulation</keyword>
<dbReference type="PIRSF" id="PIRSF037919">
    <property type="entry name" value="HDAC_II_yeast"/>
    <property type="match status" value="1"/>
</dbReference>
<evidence type="ECO:0000313" key="15">
    <source>
        <dbReference type="EMBL" id="KAK6359565.1"/>
    </source>
</evidence>
<dbReference type="Pfam" id="PF09757">
    <property type="entry name" value="Arb2-like"/>
    <property type="match status" value="1"/>
</dbReference>
<dbReference type="AlphaFoldDB" id="A0AAV9VC58"/>
<feature type="domain" description="Arb2-like" evidence="14">
    <location>
        <begin position="562"/>
        <end position="817"/>
    </location>
</feature>
<gene>
    <name evidence="15" type="primary">HDA1_1</name>
    <name evidence="15" type="ORF">TWF696_000718</name>
</gene>
<keyword evidence="6 11" id="KW-0156">Chromatin regulator</keyword>
<evidence type="ECO:0000259" key="14">
    <source>
        <dbReference type="Pfam" id="PF09757"/>
    </source>
</evidence>
<keyword evidence="5 11" id="KW-0378">Hydrolase</keyword>
<dbReference type="SUPFAM" id="SSF52768">
    <property type="entry name" value="Arginase/deacetylase"/>
    <property type="match status" value="1"/>
</dbReference>
<dbReference type="InterPro" id="IPR019154">
    <property type="entry name" value="Arb2-like_domain"/>
</dbReference>
<protein>
    <recommendedName>
        <fullName evidence="3 11">Histone deacetylase</fullName>
        <ecNumber evidence="3 11">3.5.1.98</ecNumber>
    </recommendedName>
</protein>
<dbReference type="EC" id="3.5.1.98" evidence="3 11"/>
<organism evidence="15 16">
    <name type="scientific">Orbilia brochopaga</name>
    <dbReference type="NCBI Taxonomy" id="3140254"/>
    <lineage>
        <taxon>Eukaryota</taxon>
        <taxon>Fungi</taxon>
        <taxon>Dikarya</taxon>
        <taxon>Ascomycota</taxon>
        <taxon>Pezizomycotina</taxon>
        <taxon>Orbiliomycetes</taxon>
        <taxon>Orbiliales</taxon>
        <taxon>Orbiliaceae</taxon>
        <taxon>Orbilia</taxon>
    </lineage>
</organism>
<dbReference type="InterPro" id="IPR037138">
    <property type="entry name" value="His_deacetylse_dom_sf"/>
</dbReference>
<dbReference type="PANTHER" id="PTHR10625">
    <property type="entry name" value="HISTONE DEACETYLASE HDAC1-RELATED"/>
    <property type="match status" value="1"/>
</dbReference>
<feature type="compositionally biased region" description="Basic and acidic residues" evidence="12">
    <location>
        <begin position="59"/>
        <end position="69"/>
    </location>
</feature>
<dbReference type="InterPro" id="IPR017321">
    <property type="entry name" value="Hist_deAcase_II_yeast"/>
</dbReference>
<evidence type="ECO:0000256" key="5">
    <source>
        <dbReference type="ARBA" id="ARBA00022801"/>
    </source>
</evidence>
<dbReference type="InterPro" id="IPR000286">
    <property type="entry name" value="HDACs"/>
</dbReference>
<evidence type="ECO:0000256" key="7">
    <source>
        <dbReference type="ARBA" id="ARBA00023015"/>
    </source>
</evidence>
<accession>A0AAV9VC58</accession>
<evidence type="ECO:0000256" key="1">
    <source>
        <dbReference type="ARBA" id="ARBA00004123"/>
    </source>
</evidence>
<comment type="similarity">
    <text evidence="2 11">Belongs to the histone deacetylase family. HD type 2 subfamily.</text>
</comment>
<evidence type="ECO:0000256" key="9">
    <source>
        <dbReference type="ARBA" id="ARBA00023242"/>
    </source>
</evidence>
<evidence type="ECO:0000256" key="12">
    <source>
        <dbReference type="SAM" id="MobiDB-lite"/>
    </source>
</evidence>
<comment type="subcellular location">
    <subcellularLocation>
        <location evidence="1 11">Nucleus</location>
    </subcellularLocation>
</comment>
<feature type="domain" description="Histone deacetylase" evidence="13">
    <location>
        <begin position="197"/>
        <end position="509"/>
    </location>
</feature>
<dbReference type="Pfam" id="PF00850">
    <property type="entry name" value="Hist_deacetyl"/>
    <property type="match status" value="1"/>
</dbReference>
<evidence type="ECO:0000259" key="13">
    <source>
        <dbReference type="Pfam" id="PF00850"/>
    </source>
</evidence>
<evidence type="ECO:0000256" key="10">
    <source>
        <dbReference type="ARBA" id="ARBA00048287"/>
    </source>
</evidence>